<reference evidence="2 3" key="1">
    <citation type="submission" date="2018-04" db="EMBL/GenBank/DDBJ databases">
        <authorList>
            <person name="Vogel A."/>
        </authorList>
    </citation>
    <scope>NUCLEOTIDE SEQUENCE [LARGE SCALE GENOMIC DNA]</scope>
</reference>
<accession>A0A484K790</accession>
<feature type="compositionally biased region" description="Polar residues" evidence="1">
    <location>
        <begin position="440"/>
        <end position="449"/>
    </location>
</feature>
<sequence length="462" mass="49743">MANFGEKKADGDTGGSGVPQRRTISPYDLHANDNPGLIITQEETARARAAHARERPENAAFASRIVASEKPRDKNNVSCSYCKRLGHDKDTCYQLHGYPEGWGRYSGGRGRGRGRGGTAGRGSGGQQLQQPHAAHARESAHVAAVNRGANSGESSTGAIPSLTAEQWDTFRALLASVKDVPSEKLNETSFNDNSLPYLDDEEDLGNRRLPERGGTDSLPIALPTATLTAARPQPTDTSELQPTFSGSSGRRPQTLQPPITTLPLLQLSSQHLPLWVEVTGNAHPMIEKLPTCAKCRACKCGAIKTIETQKENEKVHQFLMGLDNEGYSGVRSNILSTTPLAPLNRVYSTIIQQEGVLKVTTQEEEKNPVSFAVINRANRERADHDTTRDVKCKHCGRVDKSITEEEAGLVAEVVGWGAELVPLADVTAGTQLVLGLLPQHTQPEQSKQAANGKPSHPSSGAP</sequence>
<dbReference type="Proteomes" id="UP000595140">
    <property type="component" value="Unassembled WGS sequence"/>
</dbReference>
<dbReference type="OrthoDB" id="5544992at2759"/>
<dbReference type="EMBL" id="OOIL02000003">
    <property type="protein sequence ID" value="VFQ59187.1"/>
    <property type="molecule type" value="Genomic_DNA"/>
</dbReference>
<organism evidence="2 3">
    <name type="scientific">Cuscuta campestris</name>
    <dbReference type="NCBI Taxonomy" id="132261"/>
    <lineage>
        <taxon>Eukaryota</taxon>
        <taxon>Viridiplantae</taxon>
        <taxon>Streptophyta</taxon>
        <taxon>Embryophyta</taxon>
        <taxon>Tracheophyta</taxon>
        <taxon>Spermatophyta</taxon>
        <taxon>Magnoliopsida</taxon>
        <taxon>eudicotyledons</taxon>
        <taxon>Gunneridae</taxon>
        <taxon>Pentapetalae</taxon>
        <taxon>asterids</taxon>
        <taxon>lamiids</taxon>
        <taxon>Solanales</taxon>
        <taxon>Convolvulaceae</taxon>
        <taxon>Cuscuteae</taxon>
        <taxon>Cuscuta</taxon>
        <taxon>Cuscuta subgen. Grammica</taxon>
        <taxon>Cuscuta sect. Cleistogrammica</taxon>
    </lineage>
</organism>
<feature type="region of interest" description="Disordered" evidence="1">
    <location>
        <begin position="103"/>
        <end position="158"/>
    </location>
</feature>
<feature type="region of interest" description="Disordered" evidence="1">
    <location>
        <begin position="182"/>
        <end position="257"/>
    </location>
</feature>
<feature type="region of interest" description="Disordered" evidence="1">
    <location>
        <begin position="440"/>
        <end position="462"/>
    </location>
</feature>
<dbReference type="PANTHER" id="PTHR34222:SF28">
    <property type="entry name" value="CCHC-TYPE DOMAIN-CONTAINING PROTEIN"/>
    <property type="match status" value="1"/>
</dbReference>
<feature type="compositionally biased region" description="Low complexity" evidence="1">
    <location>
        <begin position="218"/>
        <end position="235"/>
    </location>
</feature>
<evidence type="ECO:0000313" key="2">
    <source>
        <dbReference type="EMBL" id="VFQ59187.1"/>
    </source>
</evidence>
<feature type="compositionally biased region" description="Polar residues" evidence="1">
    <location>
        <begin position="148"/>
        <end position="158"/>
    </location>
</feature>
<name>A0A484K790_9ASTE</name>
<feature type="compositionally biased region" description="Basic and acidic residues" evidence="1">
    <location>
        <begin position="204"/>
        <end position="214"/>
    </location>
</feature>
<feature type="compositionally biased region" description="Basic and acidic residues" evidence="1">
    <location>
        <begin position="1"/>
        <end position="11"/>
    </location>
</feature>
<dbReference type="PANTHER" id="PTHR34222">
    <property type="entry name" value="GAG_PRE-INTEGRS DOMAIN-CONTAINING PROTEIN"/>
    <property type="match status" value="1"/>
</dbReference>
<evidence type="ECO:0000313" key="3">
    <source>
        <dbReference type="Proteomes" id="UP000595140"/>
    </source>
</evidence>
<protein>
    <submittedName>
        <fullName evidence="2">Uncharacterized protein</fullName>
    </submittedName>
</protein>
<proteinExistence type="predicted"/>
<feature type="region of interest" description="Disordered" evidence="1">
    <location>
        <begin position="1"/>
        <end position="35"/>
    </location>
</feature>
<evidence type="ECO:0000256" key="1">
    <source>
        <dbReference type="SAM" id="MobiDB-lite"/>
    </source>
</evidence>
<keyword evidence="3" id="KW-1185">Reference proteome</keyword>
<dbReference type="AlphaFoldDB" id="A0A484K790"/>
<feature type="compositionally biased region" description="Polar residues" evidence="1">
    <location>
        <begin position="236"/>
        <end position="251"/>
    </location>
</feature>
<gene>
    <name evidence="2" type="ORF">CCAM_LOCUS963</name>
</gene>
<feature type="compositionally biased region" description="Gly residues" evidence="1">
    <location>
        <begin position="104"/>
        <end position="125"/>
    </location>
</feature>